<evidence type="ECO:0000259" key="8">
    <source>
        <dbReference type="Pfam" id="PF06808"/>
    </source>
</evidence>
<proteinExistence type="inferred from homology"/>
<dbReference type="GO" id="GO:0022857">
    <property type="term" value="F:transmembrane transporter activity"/>
    <property type="evidence" value="ECO:0007669"/>
    <property type="project" value="UniProtKB-UniRule"/>
</dbReference>
<evidence type="ECO:0000256" key="1">
    <source>
        <dbReference type="ARBA" id="ARBA00004429"/>
    </source>
</evidence>
<accession>A0A1M7SZ61</accession>
<feature type="transmembrane region" description="Helical" evidence="7">
    <location>
        <begin position="319"/>
        <end position="345"/>
    </location>
</feature>
<evidence type="ECO:0000256" key="2">
    <source>
        <dbReference type="ARBA" id="ARBA00022475"/>
    </source>
</evidence>
<dbReference type="RefSeq" id="WP_072825754.1">
    <property type="nucleotide sequence ID" value="NZ_LT670849.1"/>
</dbReference>
<dbReference type="PANTHER" id="PTHR33362">
    <property type="entry name" value="SIALIC ACID TRAP TRANSPORTER PERMEASE PROTEIN SIAT-RELATED"/>
    <property type="match status" value="1"/>
</dbReference>
<protein>
    <recommendedName>
        <fullName evidence="7">TRAP transporter large permease protein</fullName>
    </recommendedName>
</protein>
<evidence type="ECO:0000256" key="4">
    <source>
        <dbReference type="ARBA" id="ARBA00022692"/>
    </source>
</evidence>
<name>A0A1M7SZ61_9BRAD</name>
<comment type="similarity">
    <text evidence="7">Belongs to the TRAP transporter large permease family.</text>
</comment>
<dbReference type="GO" id="GO:0005886">
    <property type="term" value="C:plasma membrane"/>
    <property type="evidence" value="ECO:0007669"/>
    <property type="project" value="UniProtKB-SubCell"/>
</dbReference>
<feature type="transmembrane region" description="Helical" evidence="7">
    <location>
        <begin position="357"/>
        <end position="382"/>
    </location>
</feature>
<keyword evidence="3 7" id="KW-0997">Cell inner membrane</keyword>
<dbReference type="InterPro" id="IPR004681">
    <property type="entry name" value="TRAP_DctM"/>
</dbReference>
<comment type="caution">
    <text evidence="7">Lacks conserved residue(s) required for the propagation of feature annotation.</text>
</comment>
<feature type="transmembrane region" description="Helical" evidence="7">
    <location>
        <begin position="59"/>
        <end position="79"/>
    </location>
</feature>
<feature type="domain" description="TRAP C4-dicarboxylate transport system permease DctM subunit" evidence="8">
    <location>
        <begin position="13"/>
        <end position="417"/>
    </location>
</feature>
<dbReference type="EMBL" id="LT670849">
    <property type="protein sequence ID" value="SHN63783.1"/>
    <property type="molecule type" value="Genomic_DNA"/>
</dbReference>
<dbReference type="NCBIfam" id="TIGR00786">
    <property type="entry name" value="dctM"/>
    <property type="match status" value="1"/>
</dbReference>
<evidence type="ECO:0000313" key="10">
    <source>
        <dbReference type="Proteomes" id="UP000184096"/>
    </source>
</evidence>
<feature type="transmembrane region" description="Helical" evidence="7">
    <location>
        <begin position="265"/>
        <end position="283"/>
    </location>
</feature>
<evidence type="ECO:0000256" key="7">
    <source>
        <dbReference type="RuleBase" id="RU369079"/>
    </source>
</evidence>
<feature type="transmembrane region" description="Helical" evidence="7">
    <location>
        <begin position="133"/>
        <end position="153"/>
    </location>
</feature>
<dbReference type="OrthoDB" id="7374726at2"/>
<evidence type="ECO:0000256" key="3">
    <source>
        <dbReference type="ARBA" id="ARBA00022519"/>
    </source>
</evidence>
<evidence type="ECO:0000256" key="6">
    <source>
        <dbReference type="ARBA" id="ARBA00023136"/>
    </source>
</evidence>
<organism evidence="9 10">
    <name type="scientific">Bradyrhizobium erythrophlei</name>
    <dbReference type="NCBI Taxonomy" id="1437360"/>
    <lineage>
        <taxon>Bacteria</taxon>
        <taxon>Pseudomonadati</taxon>
        <taxon>Pseudomonadota</taxon>
        <taxon>Alphaproteobacteria</taxon>
        <taxon>Hyphomicrobiales</taxon>
        <taxon>Nitrobacteraceae</taxon>
        <taxon>Bradyrhizobium</taxon>
    </lineage>
</organism>
<feature type="transmembrane region" description="Helical" evidence="7">
    <location>
        <begin position="217"/>
        <end position="235"/>
    </location>
</feature>
<keyword evidence="10" id="KW-1185">Reference proteome</keyword>
<keyword evidence="2" id="KW-1003">Cell membrane</keyword>
<keyword evidence="7" id="KW-0813">Transport</keyword>
<dbReference type="Proteomes" id="UP000184096">
    <property type="component" value="Chromosome I"/>
</dbReference>
<feature type="transmembrane region" description="Helical" evidence="7">
    <location>
        <begin position="173"/>
        <end position="196"/>
    </location>
</feature>
<sequence length="446" mass="47225">MSPPLVLALMSFCFLFFGYLGVPVPFSLMAGVFVGALLTDVSLAAIIQKIFDGVDSEALLAIPFFLLVGELMSSANVVVRIANLSLSLVGHIRGGLSQVVVVFSMFFSEMSGSTTADVAVMSRALGTPMRREGYSPAFIAAIIASASTIAALVPPSITAVVYGAVGNVSIAGLFMAGIVPGLMIGFGLMIYCYFFGPIGARKPRASMRQVMFATGDAALPLMIPVILLGGILTGWFTPTEAGVVAVIWIIAVVIPALNRGHFRKIPYDFCLAGLIFSLPLITIGAANAFGWMLAYLRGAIVIADWITSIAGSDPQIMMLLLVLLFTVIGDFIEPVPTIIIFMPLVNTLTQAGDINGVHMGVVLIATLAFGLITPPYGLVLLMASKFVGVPFSKALRAALPIYVVFLVTITFTIYFPKVVLWLPKHVIPESVGCFKSPAGTGYICPN</sequence>
<comment type="subunit">
    <text evidence="7">The complex comprises the extracytoplasmic solute receptor protein and the two transmembrane proteins.</text>
</comment>
<gene>
    <name evidence="9" type="ORF">SAMN05444170_0476</name>
</gene>
<feature type="transmembrane region" description="Helical" evidence="7">
    <location>
        <begin position="241"/>
        <end position="258"/>
    </location>
</feature>
<keyword evidence="5 7" id="KW-1133">Transmembrane helix</keyword>
<dbReference type="Pfam" id="PF06808">
    <property type="entry name" value="DctM"/>
    <property type="match status" value="1"/>
</dbReference>
<evidence type="ECO:0000256" key="5">
    <source>
        <dbReference type="ARBA" id="ARBA00022989"/>
    </source>
</evidence>
<evidence type="ECO:0000313" key="9">
    <source>
        <dbReference type="EMBL" id="SHN63783.1"/>
    </source>
</evidence>
<dbReference type="AlphaFoldDB" id="A0A1M7SZ61"/>
<keyword evidence="4 7" id="KW-0812">Transmembrane</keyword>
<feature type="transmembrane region" description="Helical" evidence="7">
    <location>
        <begin position="394"/>
        <end position="415"/>
    </location>
</feature>
<feature type="transmembrane region" description="Helical" evidence="7">
    <location>
        <begin position="99"/>
        <end position="121"/>
    </location>
</feature>
<comment type="function">
    <text evidence="7">Part of the tripartite ATP-independent periplasmic (TRAP) transport system.</text>
</comment>
<dbReference type="PANTHER" id="PTHR33362:SF2">
    <property type="entry name" value="TRAP TRANSPORTER LARGE PERMEASE PROTEIN"/>
    <property type="match status" value="1"/>
</dbReference>
<dbReference type="PIRSF" id="PIRSF006066">
    <property type="entry name" value="HI0050"/>
    <property type="match status" value="1"/>
</dbReference>
<comment type="subcellular location">
    <subcellularLocation>
        <location evidence="1 7">Cell inner membrane</location>
        <topology evidence="1 7">Multi-pass membrane protein</topology>
    </subcellularLocation>
</comment>
<reference evidence="10" key="1">
    <citation type="submission" date="2016-11" db="EMBL/GenBank/DDBJ databases">
        <authorList>
            <person name="Varghese N."/>
            <person name="Submissions S."/>
        </authorList>
    </citation>
    <scope>NUCLEOTIDE SEQUENCE [LARGE SCALE GENOMIC DNA]</scope>
    <source>
        <strain evidence="10">GAS401</strain>
    </source>
</reference>
<keyword evidence="6 7" id="KW-0472">Membrane</keyword>
<dbReference type="InterPro" id="IPR010656">
    <property type="entry name" value="DctM"/>
</dbReference>